<evidence type="ECO:0000259" key="3">
    <source>
        <dbReference type="Pfam" id="PF17746"/>
    </source>
</evidence>
<gene>
    <name evidence="1" type="primary">sfsA</name>
    <name evidence="4" type="ORF">J2S00_000019</name>
</gene>
<dbReference type="PANTHER" id="PTHR30545">
    <property type="entry name" value="SUGAR FERMENTATION STIMULATION PROTEIN A"/>
    <property type="match status" value="1"/>
</dbReference>
<dbReference type="PANTHER" id="PTHR30545:SF2">
    <property type="entry name" value="SUGAR FERMENTATION STIMULATION PROTEIN A"/>
    <property type="match status" value="1"/>
</dbReference>
<dbReference type="InterPro" id="IPR005224">
    <property type="entry name" value="SfsA"/>
</dbReference>
<evidence type="ECO:0000259" key="2">
    <source>
        <dbReference type="Pfam" id="PF03749"/>
    </source>
</evidence>
<name>A0ABU0CMZ7_9BACI</name>
<dbReference type="NCBIfam" id="TIGR00230">
    <property type="entry name" value="sfsA"/>
    <property type="match status" value="1"/>
</dbReference>
<evidence type="ECO:0000313" key="4">
    <source>
        <dbReference type="EMBL" id="MDQ0337249.1"/>
    </source>
</evidence>
<evidence type="ECO:0000256" key="1">
    <source>
        <dbReference type="HAMAP-Rule" id="MF_00095"/>
    </source>
</evidence>
<dbReference type="Gene3D" id="2.40.50.580">
    <property type="match status" value="1"/>
</dbReference>
<dbReference type="InterPro" id="IPR040452">
    <property type="entry name" value="SfsA_C"/>
</dbReference>
<organism evidence="4 5">
    <name type="scientific">Caldalkalibacillus uzonensis</name>
    <dbReference type="NCBI Taxonomy" id="353224"/>
    <lineage>
        <taxon>Bacteria</taxon>
        <taxon>Bacillati</taxon>
        <taxon>Bacillota</taxon>
        <taxon>Bacilli</taxon>
        <taxon>Bacillales</taxon>
        <taxon>Bacillaceae</taxon>
        <taxon>Caldalkalibacillus</taxon>
    </lineage>
</organism>
<dbReference type="RefSeq" id="WP_307334138.1">
    <property type="nucleotide sequence ID" value="NZ_JAUSUQ010000001.1"/>
</dbReference>
<accession>A0ABU0CMZ7</accession>
<feature type="domain" description="Sugar fermentation stimulation protein C-terminal" evidence="2">
    <location>
        <begin position="107"/>
        <end position="244"/>
    </location>
</feature>
<comment type="caution">
    <text evidence="4">The sequence shown here is derived from an EMBL/GenBank/DDBJ whole genome shotgun (WGS) entry which is preliminary data.</text>
</comment>
<keyword evidence="5" id="KW-1185">Reference proteome</keyword>
<dbReference type="Proteomes" id="UP001232445">
    <property type="component" value="Unassembled WGS sequence"/>
</dbReference>
<protein>
    <recommendedName>
        <fullName evidence="1">Sugar fermentation stimulation protein homolog</fullName>
    </recommendedName>
</protein>
<feature type="domain" description="SfsA N-terminal OB" evidence="3">
    <location>
        <begin position="21"/>
        <end position="96"/>
    </location>
</feature>
<reference evidence="4 5" key="1">
    <citation type="submission" date="2023-07" db="EMBL/GenBank/DDBJ databases">
        <title>Genomic Encyclopedia of Type Strains, Phase IV (KMG-IV): sequencing the most valuable type-strain genomes for metagenomic binning, comparative biology and taxonomic classification.</title>
        <authorList>
            <person name="Goeker M."/>
        </authorList>
    </citation>
    <scope>NUCLEOTIDE SEQUENCE [LARGE SCALE GENOMIC DNA]</scope>
    <source>
        <strain evidence="4 5">DSM 17740</strain>
    </source>
</reference>
<evidence type="ECO:0000313" key="5">
    <source>
        <dbReference type="Proteomes" id="UP001232445"/>
    </source>
</evidence>
<dbReference type="EMBL" id="JAUSUQ010000001">
    <property type="protein sequence ID" value="MDQ0337249.1"/>
    <property type="molecule type" value="Genomic_DNA"/>
</dbReference>
<dbReference type="InterPro" id="IPR041465">
    <property type="entry name" value="SfsA_N"/>
</dbReference>
<proteinExistence type="inferred from homology"/>
<dbReference type="Gene3D" id="3.40.1350.60">
    <property type="match status" value="1"/>
</dbReference>
<dbReference type="Pfam" id="PF17746">
    <property type="entry name" value="SfsA_N"/>
    <property type="match status" value="1"/>
</dbReference>
<sequence>MQKNNNISIPYNGQLHQAHFIERLNRFVVRCELLGQPLHGARCADPGLASCVVEAHLPDPGRLKELLVPGCTLWLRSNTKPKRKTKWTVVLCETPDGKGLVSLDTTLPNRLITAALEAGAIEELRDWSLVQSEFKLGRSRWDFLLTHSRDGRKLVLEVKSVTLVKDKVALFPDAVTVRGTKHLRELARLAGKPQMEAAVLFVVQREDAIRIEAAHDIDPRFAEELEKAAMSGVRLLGRKCQITLSEVILGDKVPVITGVF</sequence>
<comment type="similarity">
    <text evidence="1">Belongs to the SfsA family.</text>
</comment>
<dbReference type="Pfam" id="PF03749">
    <property type="entry name" value="SfsA"/>
    <property type="match status" value="1"/>
</dbReference>
<dbReference type="CDD" id="cd22359">
    <property type="entry name" value="SfsA-like_bacterial"/>
    <property type="match status" value="1"/>
</dbReference>
<dbReference type="HAMAP" id="MF_00095">
    <property type="entry name" value="SfsA"/>
    <property type="match status" value="1"/>
</dbReference>